<evidence type="ECO:0000313" key="2">
    <source>
        <dbReference type="EMBL" id="MBN7772389.1"/>
    </source>
</evidence>
<dbReference type="EMBL" id="JAFJZZ010000001">
    <property type="protein sequence ID" value="MBN7772389.1"/>
    <property type="molecule type" value="Genomic_DNA"/>
</dbReference>
<dbReference type="InterPro" id="IPR050248">
    <property type="entry name" value="Polysacc_deacetylase_ArnD"/>
</dbReference>
<accession>A0A939D6F3</accession>
<feature type="domain" description="NodB homology" evidence="1">
    <location>
        <begin position="70"/>
        <end position="249"/>
    </location>
</feature>
<dbReference type="Pfam" id="PF01522">
    <property type="entry name" value="Polysacc_deac_1"/>
    <property type="match status" value="1"/>
</dbReference>
<dbReference type="GO" id="GO:0016810">
    <property type="term" value="F:hydrolase activity, acting on carbon-nitrogen (but not peptide) bonds"/>
    <property type="evidence" value="ECO:0007669"/>
    <property type="project" value="InterPro"/>
</dbReference>
<comment type="caution">
    <text evidence="2">The sequence shown here is derived from an EMBL/GenBank/DDBJ whole genome shotgun (WGS) entry which is preliminary data.</text>
</comment>
<dbReference type="GO" id="GO:0016020">
    <property type="term" value="C:membrane"/>
    <property type="evidence" value="ECO:0007669"/>
    <property type="project" value="TreeGrafter"/>
</dbReference>
<dbReference type="InterPro" id="IPR011330">
    <property type="entry name" value="Glyco_hydro/deAcase_b/a-brl"/>
</dbReference>
<name>A0A939D6F3_CLOAM</name>
<gene>
    <name evidence="2" type="ORF">JYB65_03345</name>
</gene>
<dbReference type="Proteomes" id="UP000664545">
    <property type="component" value="Unassembled WGS sequence"/>
</dbReference>
<organism evidence="2 3">
    <name type="scientific">Clostridium aminobutyricum</name>
    <dbReference type="NCBI Taxonomy" id="33953"/>
    <lineage>
        <taxon>Bacteria</taxon>
        <taxon>Bacillati</taxon>
        <taxon>Bacillota</taxon>
        <taxon>Clostridia</taxon>
        <taxon>Eubacteriales</taxon>
        <taxon>Clostridiaceae</taxon>
        <taxon>Clostridium</taxon>
    </lineage>
</organism>
<dbReference type="SUPFAM" id="SSF88713">
    <property type="entry name" value="Glycoside hydrolase/deacetylase"/>
    <property type="match status" value="1"/>
</dbReference>
<proteinExistence type="predicted"/>
<keyword evidence="3" id="KW-1185">Reference proteome</keyword>
<dbReference type="PROSITE" id="PS51677">
    <property type="entry name" value="NODB"/>
    <property type="match status" value="1"/>
</dbReference>
<sequence>MKKKIVVLGVVVIALAIGAFQGFTHLDRILAGQVALTWEKINEERDQESTAAEYVSEEGEELIIRNGAEGNNLCTFVCNVDWGEENIPAMLKIFEENNIHVTFFVSGRWAENHPDLLREMYTKGHEIQSHGYSHALCSQVSKEKVKEEIQKTEEAIIDTISIKTNLFAPPAGDYDEKTVAICEELGYKMVLWSSDTIDWREGSTADVIVNRIMSKPLDGAIILMHPKAETVKALPELIKQITAQHYSIVPLYRMPV</sequence>
<reference evidence="2" key="1">
    <citation type="submission" date="2021-02" db="EMBL/GenBank/DDBJ databases">
        <title>Abyssanaerobacter marinus gen.nov., sp., nov, anaerobic bacterium isolated from the Onnuri vent field of Indian Ocean and suggestion of Mogibacteriaceae fam. nov., and proposal of reclassification of ambiguous this family's genus member.</title>
        <authorList>
            <person name="Kim Y.J."/>
            <person name="Yang J.-A."/>
        </authorList>
    </citation>
    <scope>NUCLEOTIDE SEQUENCE</scope>
    <source>
        <strain evidence="2">DSM 2634</strain>
    </source>
</reference>
<protein>
    <submittedName>
        <fullName evidence="2">Polysaccharide deacetylase family protein</fullName>
    </submittedName>
</protein>
<evidence type="ECO:0000313" key="3">
    <source>
        <dbReference type="Proteomes" id="UP000664545"/>
    </source>
</evidence>
<dbReference type="CDD" id="cd10950">
    <property type="entry name" value="CE4_BsYlxY_like"/>
    <property type="match status" value="1"/>
</dbReference>
<dbReference type="PANTHER" id="PTHR10587:SF80">
    <property type="entry name" value="CHITOOLIGOSACCHARIDE DEACETYLASE"/>
    <property type="match status" value="1"/>
</dbReference>
<dbReference type="RefSeq" id="WP_206581195.1">
    <property type="nucleotide sequence ID" value="NZ_JAFJZZ010000001.1"/>
</dbReference>
<dbReference type="PANTHER" id="PTHR10587">
    <property type="entry name" value="GLYCOSYL TRANSFERASE-RELATED"/>
    <property type="match status" value="1"/>
</dbReference>
<dbReference type="InterPro" id="IPR002509">
    <property type="entry name" value="NODB_dom"/>
</dbReference>
<dbReference type="AlphaFoldDB" id="A0A939D6F3"/>
<dbReference type="GO" id="GO:0005975">
    <property type="term" value="P:carbohydrate metabolic process"/>
    <property type="evidence" value="ECO:0007669"/>
    <property type="project" value="InterPro"/>
</dbReference>
<dbReference type="Gene3D" id="3.20.20.370">
    <property type="entry name" value="Glycoside hydrolase/deacetylase"/>
    <property type="match status" value="1"/>
</dbReference>
<evidence type="ECO:0000259" key="1">
    <source>
        <dbReference type="PROSITE" id="PS51677"/>
    </source>
</evidence>